<dbReference type="SUPFAM" id="SSF46689">
    <property type="entry name" value="Homeodomain-like"/>
    <property type="match status" value="1"/>
</dbReference>
<feature type="domain" description="HTH psq-type" evidence="2">
    <location>
        <begin position="17"/>
        <end position="53"/>
    </location>
</feature>
<keyword evidence="3" id="KW-1185">Reference proteome</keyword>
<comment type="subcellular location">
    <subcellularLocation>
        <location evidence="1">Nucleus</location>
    </subcellularLocation>
</comment>
<dbReference type="WBParaSite" id="nRc.2.0.1.t37227-RA">
    <property type="protein sequence ID" value="nRc.2.0.1.t37227-RA"/>
    <property type="gene ID" value="nRc.2.0.1.g37227"/>
</dbReference>
<dbReference type="AlphaFoldDB" id="A0A915KET3"/>
<accession>A0A915KET3</accession>
<dbReference type="InterPro" id="IPR009057">
    <property type="entry name" value="Homeodomain-like_sf"/>
</dbReference>
<dbReference type="Proteomes" id="UP000887565">
    <property type="component" value="Unplaced"/>
</dbReference>
<evidence type="ECO:0000313" key="4">
    <source>
        <dbReference type="WBParaSite" id="nRc.2.0.1.t37227-RA"/>
    </source>
</evidence>
<protein>
    <submittedName>
        <fullName evidence="4">HTH psq-type domain-containing protein</fullName>
    </submittedName>
</protein>
<dbReference type="InterPro" id="IPR007889">
    <property type="entry name" value="HTH_Psq"/>
</dbReference>
<evidence type="ECO:0000256" key="1">
    <source>
        <dbReference type="ARBA" id="ARBA00004123"/>
    </source>
</evidence>
<name>A0A915KET3_ROMCU</name>
<evidence type="ECO:0000313" key="3">
    <source>
        <dbReference type="Proteomes" id="UP000887565"/>
    </source>
</evidence>
<proteinExistence type="predicted"/>
<dbReference type="GO" id="GO:0003677">
    <property type="term" value="F:DNA binding"/>
    <property type="evidence" value="ECO:0007669"/>
    <property type="project" value="InterPro"/>
</dbReference>
<dbReference type="Gene3D" id="1.10.10.60">
    <property type="entry name" value="Homeodomain-like"/>
    <property type="match status" value="1"/>
</dbReference>
<organism evidence="3 4">
    <name type="scientific">Romanomermis culicivorax</name>
    <name type="common">Nematode worm</name>
    <dbReference type="NCBI Taxonomy" id="13658"/>
    <lineage>
        <taxon>Eukaryota</taxon>
        <taxon>Metazoa</taxon>
        <taxon>Ecdysozoa</taxon>
        <taxon>Nematoda</taxon>
        <taxon>Enoplea</taxon>
        <taxon>Dorylaimia</taxon>
        <taxon>Mermithida</taxon>
        <taxon>Mermithoidea</taxon>
        <taxon>Mermithidae</taxon>
        <taxon>Romanomermis</taxon>
    </lineage>
</organism>
<reference evidence="4" key="1">
    <citation type="submission" date="2022-11" db="UniProtKB">
        <authorList>
            <consortium name="WormBaseParasite"/>
        </authorList>
    </citation>
    <scope>IDENTIFICATION</scope>
</reference>
<dbReference type="GO" id="GO:0005634">
    <property type="term" value="C:nucleus"/>
    <property type="evidence" value="ECO:0007669"/>
    <property type="project" value="UniProtKB-SubCell"/>
</dbReference>
<sequence>MSNKSIKRRTLFNYLKDELDKAVEDYRQCGFSIREAADRNKVPKSTLDRKLRGVKQGSHRHPPILTNKEILLCDSLTELAKWGYLLRRWDLRHLVKNYLDNKGATIVRFKDNLPGEEWVACFLGCHKEKLAQRTTNNIKWHQ</sequence>
<dbReference type="Pfam" id="PF05225">
    <property type="entry name" value="HTH_psq"/>
    <property type="match status" value="1"/>
</dbReference>
<evidence type="ECO:0000259" key="2">
    <source>
        <dbReference type="Pfam" id="PF05225"/>
    </source>
</evidence>